<evidence type="ECO:0000313" key="3">
    <source>
        <dbReference type="EMBL" id="MBW3469915.1"/>
    </source>
</evidence>
<keyword evidence="1" id="KW-0812">Transmembrane</keyword>
<feature type="transmembrane region" description="Helical" evidence="1">
    <location>
        <begin position="101"/>
        <end position="121"/>
    </location>
</feature>
<feature type="transmembrane region" description="Helical" evidence="1">
    <location>
        <begin position="41"/>
        <end position="59"/>
    </location>
</feature>
<feature type="transmembrane region" description="Helical" evidence="1">
    <location>
        <begin position="71"/>
        <end position="89"/>
    </location>
</feature>
<dbReference type="AlphaFoldDB" id="A0A951MHI1"/>
<comment type="caution">
    <text evidence="3">The sequence shown here is derived from an EMBL/GenBank/DDBJ whole genome shotgun (WGS) entry which is preliminary data.</text>
</comment>
<feature type="transmembrane region" description="Helical" evidence="1">
    <location>
        <begin position="12"/>
        <end position="29"/>
    </location>
</feature>
<keyword evidence="4" id="KW-1185">Reference proteome</keyword>
<gene>
    <name evidence="3" type="ORF">EGN73_19145</name>
</gene>
<sequence length="128" mass="14581">MNLSNHRILPAIIWLIIVIIALLTPGNNLPKAPSFPHADKLVHFGIFSILTFLWCRVGTINADYQINWRKLLTNLLVFTIIFPILVEYLQKYIPNRSFEYADIVANLLGGLAGFVAFIILFKTKSRLV</sequence>
<evidence type="ECO:0000313" key="4">
    <source>
        <dbReference type="Proteomes" id="UP000727490"/>
    </source>
</evidence>
<dbReference type="PANTHER" id="PTHR28008:SF1">
    <property type="entry name" value="DOMAIN PROTEIN, PUTATIVE (AFU_ORTHOLOGUE AFUA_3G10980)-RELATED"/>
    <property type="match status" value="1"/>
</dbReference>
<dbReference type="Pfam" id="PF04892">
    <property type="entry name" value="VanZ"/>
    <property type="match status" value="1"/>
</dbReference>
<proteinExistence type="predicted"/>
<feature type="domain" description="VanZ-like" evidence="2">
    <location>
        <begin position="38"/>
        <end position="120"/>
    </location>
</feature>
<dbReference type="EMBL" id="RPHB01000010">
    <property type="protein sequence ID" value="MBW3469915.1"/>
    <property type="molecule type" value="Genomic_DNA"/>
</dbReference>
<dbReference type="NCBIfam" id="NF037970">
    <property type="entry name" value="vanZ_1"/>
    <property type="match status" value="1"/>
</dbReference>
<dbReference type="Proteomes" id="UP000727490">
    <property type="component" value="Unassembled WGS sequence"/>
</dbReference>
<organism evidence="3 4">
    <name type="scientific">Arthrospiribacter ruber</name>
    <dbReference type="NCBI Taxonomy" id="2487934"/>
    <lineage>
        <taxon>Bacteria</taxon>
        <taxon>Pseudomonadati</taxon>
        <taxon>Bacteroidota</taxon>
        <taxon>Cytophagia</taxon>
        <taxon>Cytophagales</taxon>
        <taxon>Cyclobacteriaceae</taxon>
        <taxon>Arthrospiribacter</taxon>
    </lineage>
</organism>
<dbReference type="RefSeq" id="WP_343207144.1">
    <property type="nucleotide sequence ID" value="NZ_RPHB01000010.1"/>
</dbReference>
<keyword evidence="1" id="KW-0472">Membrane</keyword>
<dbReference type="PANTHER" id="PTHR28008">
    <property type="entry name" value="DOMAIN PROTEIN, PUTATIVE (AFU_ORTHOLOGUE AFUA_3G10980)-RELATED"/>
    <property type="match status" value="1"/>
</dbReference>
<name>A0A951MHI1_9BACT</name>
<accession>A0A951MHI1</accession>
<dbReference type="InterPro" id="IPR006976">
    <property type="entry name" value="VanZ-like"/>
</dbReference>
<evidence type="ECO:0000259" key="2">
    <source>
        <dbReference type="Pfam" id="PF04892"/>
    </source>
</evidence>
<protein>
    <submittedName>
        <fullName evidence="3">VanZ family protein</fullName>
    </submittedName>
</protein>
<reference evidence="3 4" key="1">
    <citation type="journal article" date="2020" name="Syst. Appl. Microbiol.">
        <title>Arthrospiribacter ruber gen. nov., sp. nov., a novel bacterium isolated from Arthrospira cultures.</title>
        <authorList>
            <person name="Waleron M."/>
            <person name="Misztak A."/>
            <person name="Waleron M.M."/>
            <person name="Furmaniak M."/>
            <person name="Mrozik A."/>
            <person name="Waleron K."/>
        </authorList>
    </citation>
    <scope>NUCLEOTIDE SEQUENCE [LARGE SCALE GENOMIC DNA]</scope>
    <source>
        <strain evidence="3 4">DPMB0001</strain>
    </source>
</reference>
<evidence type="ECO:0000256" key="1">
    <source>
        <dbReference type="SAM" id="Phobius"/>
    </source>
</evidence>
<keyword evidence="1" id="KW-1133">Transmembrane helix</keyword>